<protein>
    <submittedName>
        <fullName evidence="3">Lytic transglycosylase domain-containing protein</fullName>
    </submittedName>
</protein>
<dbReference type="InterPro" id="IPR008258">
    <property type="entry name" value="Transglycosylase_SLT_dom_1"/>
</dbReference>
<keyword evidence="4" id="KW-1185">Reference proteome</keyword>
<comment type="similarity">
    <text evidence="1">Belongs to the transglycosylase Slt family.</text>
</comment>
<dbReference type="RefSeq" id="WP_302244319.1">
    <property type="nucleotide sequence ID" value="NZ_JAULJQ010000005.1"/>
</dbReference>
<dbReference type="Gene3D" id="1.10.530.10">
    <property type="match status" value="1"/>
</dbReference>
<organism evidence="3 4">
    <name type="scientific">Campylobacter magnus</name>
    <dbReference type="NCBI Taxonomy" id="3026462"/>
    <lineage>
        <taxon>Bacteria</taxon>
        <taxon>Pseudomonadati</taxon>
        <taxon>Campylobacterota</taxon>
        <taxon>Epsilonproteobacteria</taxon>
        <taxon>Campylobacterales</taxon>
        <taxon>Campylobacteraceae</taxon>
        <taxon>Campylobacter</taxon>
    </lineage>
</organism>
<dbReference type="EMBL" id="JAULJQ010000005">
    <property type="protein sequence ID" value="MDO2409449.1"/>
    <property type="molecule type" value="Genomic_DNA"/>
</dbReference>
<dbReference type="InterPro" id="IPR023346">
    <property type="entry name" value="Lysozyme-like_dom_sf"/>
</dbReference>
<name>A0ABT8T8C3_9BACT</name>
<evidence type="ECO:0000259" key="2">
    <source>
        <dbReference type="Pfam" id="PF01464"/>
    </source>
</evidence>
<feature type="domain" description="Transglycosylase SLT" evidence="2">
    <location>
        <begin position="376"/>
        <end position="471"/>
    </location>
</feature>
<dbReference type="Pfam" id="PF01464">
    <property type="entry name" value="SLT"/>
    <property type="match status" value="1"/>
</dbReference>
<gene>
    <name evidence="3" type="ORF">Q2362_04970</name>
</gene>
<evidence type="ECO:0000313" key="4">
    <source>
        <dbReference type="Proteomes" id="UP001171111"/>
    </source>
</evidence>
<dbReference type="Proteomes" id="UP001171111">
    <property type="component" value="Unassembled WGS sequence"/>
</dbReference>
<proteinExistence type="inferred from homology"/>
<dbReference type="PANTHER" id="PTHR37423:SF2">
    <property type="entry name" value="MEMBRANE-BOUND LYTIC MUREIN TRANSGLYCOSYLASE C"/>
    <property type="match status" value="1"/>
</dbReference>
<comment type="caution">
    <text evidence="3">The sequence shown here is derived from an EMBL/GenBank/DDBJ whole genome shotgun (WGS) entry which is preliminary data.</text>
</comment>
<sequence length="542" mass="61343">MRLLVLCSIFCLSVLSAEIHSYSELLKAPKGLAKDYYIYRYASEKNPNKAELKELQKLIFRNSGKIKKLFDSKVGVLKLPPECEGDIYAASLACQKDLLSKQYLESLSKEQRERLAQYFKGRDNDLYTLSMAMNSPDPLGYINASGNIWAYYRYLGASVNLANELRKIRPSRAMWASLSKSNRFLNLLSEAVVKGENAALKSWLLELNPSEPQGMAAFWAGLNALLSGDEKKAELFFEQAAKTPASASGRDQALFWHYLLSKRQTSLKTLSNSKDINMYSLYAKEITGNNKLEVIVPQPVQVGLKGYDISDPFTWQRTKDEAAKLKGKELANYALKFYTKTTQGEFSYLMQRAYKGARHYFPTPFMEFIGTNDISRQALILAIARQESRFVPSAVSVSYALGMMQFMPFVANDIGKKKLGIPGFKEDDMFKPSVAYEFANYHLNYLEKYLKNPIFVAYAYNGGLGFTRRMITGGKLFNANTSKYARFEPFISMELVPYAESREYAKKVLANYVIYSSILGSNIKISKFFEKLAIPGGAESFR</sequence>
<dbReference type="PROSITE" id="PS00922">
    <property type="entry name" value="TRANSGLYCOSYLASE"/>
    <property type="match status" value="1"/>
</dbReference>
<dbReference type="SUPFAM" id="SSF53955">
    <property type="entry name" value="Lysozyme-like"/>
    <property type="match status" value="1"/>
</dbReference>
<dbReference type="InterPro" id="IPR000189">
    <property type="entry name" value="Transglyc_AS"/>
</dbReference>
<evidence type="ECO:0000256" key="1">
    <source>
        <dbReference type="ARBA" id="ARBA00007734"/>
    </source>
</evidence>
<dbReference type="PANTHER" id="PTHR37423">
    <property type="entry name" value="SOLUBLE LYTIC MUREIN TRANSGLYCOSYLASE-RELATED"/>
    <property type="match status" value="1"/>
</dbReference>
<dbReference type="CDD" id="cd13401">
    <property type="entry name" value="Slt70-like"/>
    <property type="match status" value="1"/>
</dbReference>
<evidence type="ECO:0000313" key="3">
    <source>
        <dbReference type="EMBL" id="MDO2409449.1"/>
    </source>
</evidence>
<reference evidence="3 4" key="1">
    <citation type="submission" date="2023-06" db="EMBL/GenBank/DDBJ databases">
        <title>Campylobacter magnum sp. nov., isolated from cecal contents of domestic pigs (Sus scrofa domesticus).</title>
        <authorList>
            <person name="Papic B."/>
            <person name="Gruntar I."/>
        </authorList>
    </citation>
    <scope>NUCLEOTIDE SEQUENCE [LARGE SCALE GENOMIC DNA]</scope>
    <source>
        <strain evidence="4">34484-21</strain>
    </source>
</reference>
<accession>A0ABT8T8C3</accession>